<dbReference type="InterPro" id="IPR016024">
    <property type="entry name" value="ARM-type_fold"/>
</dbReference>
<evidence type="ECO:0000256" key="1">
    <source>
        <dbReference type="SAM" id="Phobius"/>
    </source>
</evidence>
<gene>
    <name evidence="2" type="ORF">TVY486_0907100</name>
</gene>
<keyword evidence="1" id="KW-0472">Membrane</keyword>
<name>G0U3N2_TRYVY</name>
<dbReference type="EMBL" id="HE573025">
    <property type="protein sequence ID" value="CCC50889.1"/>
    <property type="molecule type" value="Genomic_DNA"/>
</dbReference>
<dbReference type="VEuPathDB" id="TriTrypDB:TvY486_0907100"/>
<dbReference type="SUPFAM" id="SSF48371">
    <property type="entry name" value="ARM repeat"/>
    <property type="match status" value="1"/>
</dbReference>
<keyword evidence="1" id="KW-0812">Transmembrane</keyword>
<feature type="transmembrane region" description="Helical" evidence="1">
    <location>
        <begin position="6"/>
        <end position="26"/>
    </location>
</feature>
<keyword evidence="1" id="KW-1133">Transmembrane helix</keyword>
<protein>
    <submittedName>
        <fullName evidence="2">Uncharacterized protein</fullName>
    </submittedName>
</protein>
<reference evidence="2" key="1">
    <citation type="journal article" date="2012" name="Proc. Natl. Acad. Sci. U.S.A.">
        <title>Antigenic diversity is generated by distinct evolutionary mechanisms in African trypanosome species.</title>
        <authorList>
            <person name="Jackson A.P."/>
            <person name="Berry A."/>
            <person name="Aslett M."/>
            <person name="Allison H.C."/>
            <person name="Burton P."/>
            <person name="Vavrova-Anderson J."/>
            <person name="Brown R."/>
            <person name="Browne H."/>
            <person name="Corton N."/>
            <person name="Hauser H."/>
            <person name="Gamble J."/>
            <person name="Gilderthorp R."/>
            <person name="Marcello L."/>
            <person name="McQuillan J."/>
            <person name="Otto T.D."/>
            <person name="Quail M.A."/>
            <person name="Sanders M.J."/>
            <person name="van Tonder A."/>
            <person name="Ginger M.L."/>
            <person name="Field M.C."/>
            <person name="Barry J.D."/>
            <person name="Hertz-Fowler C."/>
            <person name="Berriman M."/>
        </authorList>
    </citation>
    <scope>NUCLEOTIDE SEQUENCE</scope>
    <source>
        <strain evidence="2">Y486</strain>
    </source>
</reference>
<evidence type="ECO:0000313" key="2">
    <source>
        <dbReference type="EMBL" id="CCC50889.1"/>
    </source>
</evidence>
<accession>G0U3N2</accession>
<sequence length="1301" mass="142412">MLLFIVIFDFLCGEGTLLIFFHLLPFPLHSYSFVLRGTLVADCFLQCPSTPVSYFIALSKRISICICTHFLRSVFLWLFACVQRQRWRKTGMRECHDPQHLVLPLDTATGVTSASYQGLCVTCLTNQFSLLTTPASVRAIQDTVLLLKQSFHSFCEGQHKCTGSAGVVCDVSPSGNAPAPPGNVLCRFSDVLVQLATRLCVEAPLHRHISLYKAALSLLNLIFTLLDDSACAIVSDHTFVAQDYTDSRSLSAYDMHASAKVVAVQQETLVKLALCLCTATLSITENRKSEDTPSTVCLLLLLIDLSDMNTAFLPILARFCLPSLCALMLPVHDAHAVELLLYMLWRVCETCARHPNWLEGLARELASATFAVSGGGFIDYLTWALETFRGDEPVVINALCLTRFVVVYETTRAVLFPTEVGNVDMSNSHFPKAVSRLVRCLTLLLLHINVDVVVAAAESLCKLFVTTHYAHYCPDVADYLIESLRTASPESASALVRLLNTLPCAAVPSGPTLCVMFEIANIDGKAFELVVEGPHFLAAFTNSATNLNDVARQILQLMRGGNSISLSCFLLQVDILAGACRQVRGVGAGVLIPEIGSSLVSMLLHLLCEFCGAAPTGQLVQEGWVARGDEVELNGQRGLLDSRFCSLSREAKCCLFRSVGFLVSYCEAALLDVSCELLAEAMWQWLHDGTNAKDTERTYDPKTGSALLQLGATVFRRLADDSNDPCQTSDWFRQQLGFLLGADLLTMLLCLPAASSTCHALLVCHFLRLAPSNREGSGVTAHLKDLPITHGGACSPPQLLNASFHSHPLWAASFLLALAVAGCPQPVEAAVLDIFLYEQLSLLPFDGGGGEKFSVFSTASSLHGVQLTICRLMVRHAISCSTFITPLFGAVRDLAGKKDCSFACHIIAFLCCCVNLVVAEGTEAATPFVCLLLERHLTPLLLYIDVSILTGYVARLVVLLLARISVEQSSCCDHTILKWAIHSIRRYSSQVYLWHIICLLLQRAHGNEFALRHELELCALLRLQCVDSTDPSSTVVLVTMQWLVEGEMWRRGVRPTKRLVPLPLREWSHSPPDAFALRAFVISSVERRMEVGHVEREMAGAAPLLLGWANEMCARRHAVSSSARLFYLLLNEFPQLSASLEVLGFFLQLTEPNCMAAHATETLPAIGVAERAWLFAALISCSPPWAMSSGLHAAVETFLGCLAEGPEHETASIRTERPCESPVSAGAAADPGCHADVNVHHAVRALVKACEHQPEPRGKFSLNRAKDFFLRQRHAPTIESNVTANFGVVFRPVHEDCELFL</sequence>
<organism evidence="2">
    <name type="scientific">Trypanosoma vivax (strain Y486)</name>
    <dbReference type="NCBI Taxonomy" id="1055687"/>
    <lineage>
        <taxon>Eukaryota</taxon>
        <taxon>Discoba</taxon>
        <taxon>Euglenozoa</taxon>
        <taxon>Kinetoplastea</taxon>
        <taxon>Metakinetoplastina</taxon>
        <taxon>Trypanosomatida</taxon>
        <taxon>Trypanosomatidae</taxon>
        <taxon>Trypanosoma</taxon>
        <taxon>Duttonella</taxon>
    </lineage>
</organism>
<proteinExistence type="predicted"/>